<dbReference type="OrthoDB" id="8245159at2"/>
<reference evidence="2 3" key="1">
    <citation type="submission" date="2016-11" db="EMBL/GenBank/DDBJ databases">
        <authorList>
            <person name="Jaros S."/>
            <person name="Januszkiewicz K."/>
            <person name="Wedrychowicz H."/>
        </authorList>
    </citation>
    <scope>NUCLEOTIDE SEQUENCE [LARGE SCALE GENOMIC DNA]</scope>
    <source>
        <strain evidence="2 3">GAS499</strain>
    </source>
</reference>
<proteinExistence type="predicted"/>
<evidence type="ECO:0000313" key="3">
    <source>
        <dbReference type="Proteomes" id="UP000189935"/>
    </source>
</evidence>
<evidence type="ECO:0000313" key="2">
    <source>
        <dbReference type="EMBL" id="SHJ84853.1"/>
    </source>
</evidence>
<sequence length="77" mass="8095">MVKPAVAVILLVIAGQGPGSAVAAPSTETAKRCIHYAYLVYPHKRPGSVHMSGDRQAYFTDCMAKDGNVPPPSSSKP</sequence>
<feature type="chain" id="PRO_5012364462" evidence="1">
    <location>
        <begin position="24"/>
        <end position="77"/>
    </location>
</feature>
<name>A0A1M6MNJ5_9BRAD</name>
<evidence type="ECO:0000256" key="1">
    <source>
        <dbReference type="SAM" id="SignalP"/>
    </source>
</evidence>
<dbReference type="EMBL" id="LT670844">
    <property type="protein sequence ID" value="SHJ84853.1"/>
    <property type="molecule type" value="Genomic_DNA"/>
</dbReference>
<gene>
    <name evidence="2" type="ORF">SAMN05444159_1676</name>
</gene>
<feature type="signal peptide" evidence="1">
    <location>
        <begin position="1"/>
        <end position="23"/>
    </location>
</feature>
<organism evidence="2 3">
    <name type="scientific">Bradyrhizobium lablabi</name>
    <dbReference type="NCBI Taxonomy" id="722472"/>
    <lineage>
        <taxon>Bacteria</taxon>
        <taxon>Pseudomonadati</taxon>
        <taxon>Pseudomonadota</taxon>
        <taxon>Alphaproteobacteria</taxon>
        <taxon>Hyphomicrobiales</taxon>
        <taxon>Nitrobacteraceae</taxon>
        <taxon>Bradyrhizobium</taxon>
    </lineage>
</organism>
<protein>
    <submittedName>
        <fullName evidence="2">Uncharacterized protein</fullName>
    </submittedName>
</protein>
<keyword evidence="1" id="KW-0732">Signal</keyword>
<dbReference type="AlphaFoldDB" id="A0A1M6MNJ5"/>
<accession>A0A1M6MNJ5</accession>
<dbReference type="Proteomes" id="UP000189935">
    <property type="component" value="Chromosome I"/>
</dbReference>